<proteinExistence type="predicted"/>
<protein>
    <submittedName>
        <fullName evidence="1">Uncharacterized protein</fullName>
    </submittedName>
</protein>
<organism evidence="1 2">
    <name type="scientific">Prorocentrum cordatum</name>
    <dbReference type="NCBI Taxonomy" id="2364126"/>
    <lineage>
        <taxon>Eukaryota</taxon>
        <taxon>Sar</taxon>
        <taxon>Alveolata</taxon>
        <taxon>Dinophyceae</taxon>
        <taxon>Prorocentrales</taxon>
        <taxon>Prorocentraceae</taxon>
        <taxon>Prorocentrum</taxon>
    </lineage>
</organism>
<reference evidence="1" key="1">
    <citation type="submission" date="2023-10" db="EMBL/GenBank/DDBJ databases">
        <authorList>
            <person name="Chen Y."/>
            <person name="Shah S."/>
            <person name="Dougan E. K."/>
            <person name="Thang M."/>
            <person name="Chan C."/>
        </authorList>
    </citation>
    <scope>NUCLEOTIDE SEQUENCE [LARGE SCALE GENOMIC DNA]</scope>
</reference>
<name>A0ABN9WLR2_9DINO</name>
<gene>
    <name evidence="1" type="ORF">PCOR1329_LOCUS68545</name>
</gene>
<dbReference type="EMBL" id="CAUYUJ010018948">
    <property type="protein sequence ID" value="CAK0887514.1"/>
    <property type="molecule type" value="Genomic_DNA"/>
</dbReference>
<dbReference type="Proteomes" id="UP001189429">
    <property type="component" value="Unassembled WGS sequence"/>
</dbReference>
<evidence type="ECO:0000313" key="2">
    <source>
        <dbReference type="Proteomes" id="UP001189429"/>
    </source>
</evidence>
<comment type="caution">
    <text evidence="1">The sequence shown here is derived from an EMBL/GenBank/DDBJ whole genome shotgun (WGS) entry which is preliminary data.</text>
</comment>
<evidence type="ECO:0000313" key="1">
    <source>
        <dbReference type="EMBL" id="CAK0887514.1"/>
    </source>
</evidence>
<accession>A0ABN9WLR2</accession>
<sequence>MVNNTWYKNHCQSRYANHQNRSGNYTVATTQCQQRSGSSVVSRCQNVVSNVVHATSAKRSHVEMGAAFALARCFGAQGAGPSRKTAHLKRHLEQLRARRKKEQLRAACSKTSRSSSKLHCTTFSSRSF</sequence>
<keyword evidence="2" id="KW-1185">Reference proteome</keyword>